<dbReference type="Proteomes" id="UP000223968">
    <property type="component" value="Unassembled WGS sequence"/>
</dbReference>
<name>A0A2B7X2I9_9EURO</name>
<sequence length="158" mass="17499">MLRVIEETTGAECEGRGETAEKKGIEAKEPETSVAAKATPTEVMGRCLGVHYVRLAVADVPAWMAYVGAAVTTLSQGLRIAMRYVGYGEDEKGDHIGAFHGRGWGEERQRGYARKSVYYLEDGVWLLRCFRRHLVRRPAWGEGPLRPPLSCMTSSQAI</sequence>
<accession>A0A2B7X2I9</accession>
<keyword evidence="3" id="KW-1185">Reference proteome</keyword>
<evidence type="ECO:0000256" key="1">
    <source>
        <dbReference type="SAM" id="MobiDB-lite"/>
    </source>
</evidence>
<protein>
    <submittedName>
        <fullName evidence="2">Uncharacterized protein</fullName>
    </submittedName>
</protein>
<gene>
    <name evidence="2" type="ORF">AJ79_07499</name>
</gene>
<reference evidence="2 3" key="1">
    <citation type="submission" date="2017-10" db="EMBL/GenBank/DDBJ databases">
        <title>Comparative genomics in systemic dimorphic fungi from Ajellomycetaceae.</title>
        <authorList>
            <person name="Munoz J.F."/>
            <person name="Mcewen J.G."/>
            <person name="Clay O.K."/>
            <person name="Cuomo C.A."/>
        </authorList>
    </citation>
    <scope>NUCLEOTIDE SEQUENCE [LARGE SCALE GENOMIC DNA]</scope>
    <source>
        <strain evidence="2 3">UAMH5409</strain>
    </source>
</reference>
<comment type="caution">
    <text evidence="2">The sequence shown here is derived from an EMBL/GenBank/DDBJ whole genome shotgun (WGS) entry which is preliminary data.</text>
</comment>
<dbReference type="EMBL" id="PDNB01000153">
    <property type="protein sequence ID" value="PGH02962.1"/>
    <property type="molecule type" value="Genomic_DNA"/>
</dbReference>
<dbReference type="AlphaFoldDB" id="A0A2B7X2I9"/>
<proteinExistence type="predicted"/>
<organism evidence="2 3">
    <name type="scientific">Helicocarpus griseus UAMH5409</name>
    <dbReference type="NCBI Taxonomy" id="1447875"/>
    <lineage>
        <taxon>Eukaryota</taxon>
        <taxon>Fungi</taxon>
        <taxon>Dikarya</taxon>
        <taxon>Ascomycota</taxon>
        <taxon>Pezizomycotina</taxon>
        <taxon>Eurotiomycetes</taxon>
        <taxon>Eurotiomycetidae</taxon>
        <taxon>Onygenales</taxon>
        <taxon>Ajellomycetaceae</taxon>
        <taxon>Helicocarpus</taxon>
    </lineage>
</organism>
<feature type="compositionally biased region" description="Basic and acidic residues" evidence="1">
    <location>
        <begin position="13"/>
        <end position="27"/>
    </location>
</feature>
<evidence type="ECO:0000313" key="3">
    <source>
        <dbReference type="Proteomes" id="UP000223968"/>
    </source>
</evidence>
<dbReference type="OrthoDB" id="1523883at2759"/>
<evidence type="ECO:0000313" key="2">
    <source>
        <dbReference type="EMBL" id="PGH02962.1"/>
    </source>
</evidence>
<feature type="region of interest" description="Disordered" evidence="1">
    <location>
        <begin position="1"/>
        <end position="27"/>
    </location>
</feature>